<feature type="compositionally biased region" description="Low complexity" evidence="1">
    <location>
        <begin position="446"/>
        <end position="456"/>
    </location>
</feature>
<feature type="region of interest" description="Disordered" evidence="1">
    <location>
        <begin position="1"/>
        <end position="55"/>
    </location>
</feature>
<feature type="compositionally biased region" description="Basic and acidic residues" evidence="1">
    <location>
        <begin position="348"/>
        <end position="360"/>
    </location>
</feature>
<evidence type="ECO:0000313" key="3">
    <source>
        <dbReference type="Proteomes" id="UP000308730"/>
    </source>
</evidence>
<evidence type="ECO:0000313" key="2">
    <source>
        <dbReference type="EMBL" id="THH31505.1"/>
    </source>
</evidence>
<comment type="caution">
    <text evidence="2">The sequence shown here is derived from an EMBL/GenBank/DDBJ whole genome shotgun (WGS) entry which is preliminary data.</text>
</comment>
<feature type="compositionally biased region" description="Low complexity" evidence="1">
    <location>
        <begin position="247"/>
        <end position="259"/>
    </location>
</feature>
<protein>
    <submittedName>
        <fullName evidence="2">Uncharacterized protein</fullName>
    </submittedName>
</protein>
<sequence>MSDRTGGLQSSNHAHRERPENYEEEDELDSDGEDVFSLVARAGGPGHTHEEDEDERLDMQDLILARSLRQRAESVEKVIASMLDQPPEVPPLHPDDLLDPPTSPELHPANARRLREHTLPNGVRLRLALATVINDLFARRAPVPPPHVSSQMGHKAPSPGLATALIPLAAVSLLNSTLPTRRPIPSDYIRSLYATGADPDAQNSPPSLRCPRHLHMGCEICVEAAKSAPRPGPKNRGSNTRAGSTASGSSPGEFGSSGHSNGGAGFGLGGGVTGWQEGSGIGSGLSRPGRRGTVLRRPSDAYKTQPTGMPQEINTDIMANTKLAEFIVRFLRLSALVASELGREALEDRASVDGGPREEGQSSSQSHPSSSPTMSARAIVQRQSSDSNHLYLNAFRPSRDWYFLLAGLLTRTVLEGYITGRWLGIEPLEVLLSVGLGMSSAPPPMSSSSGSRSPQKSNDEVDFSQFDPDDMPELDEAIKILFPSLREIGNFMNGSAPQLPRREGAELEYELEMMERLNRFYDVPQHTPDVATHMEDLAWQYPAESVERAACRFCEAVAQWRGKPELETYKKASWIVGNKDKAKPATPASMSIDSLVHSNPMSSPQQQQQPAYQKQSLPQNAKRKKKPTIDKYFVVPPSAMMQGRKRRRSEVDRTTSEEGRRIQPPMFS</sequence>
<feature type="compositionally biased region" description="Polar residues" evidence="1">
    <location>
        <begin position="236"/>
        <end position="246"/>
    </location>
</feature>
<proteinExistence type="predicted"/>
<organism evidence="2 3">
    <name type="scientific">Antrodiella citrinella</name>
    <dbReference type="NCBI Taxonomy" id="2447956"/>
    <lineage>
        <taxon>Eukaryota</taxon>
        <taxon>Fungi</taxon>
        <taxon>Dikarya</taxon>
        <taxon>Basidiomycota</taxon>
        <taxon>Agaricomycotina</taxon>
        <taxon>Agaricomycetes</taxon>
        <taxon>Polyporales</taxon>
        <taxon>Steccherinaceae</taxon>
        <taxon>Antrodiella</taxon>
    </lineage>
</organism>
<feature type="compositionally biased region" description="Low complexity" evidence="1">
    <location>
        <begin position="361"/>
        <end position="372"/>
    </location>
</feature>
<feature type="compositionally biased region" description="Gly residues" evidence="1">
    <location>
        <begin position="260"/>
        <end position="283"/>
    </location>
</feature>
<dbReference type="OrthoDB" id="2534923at2759"/>
<keyword evidence="3" id="KW-1185">Reference proteome</keyword>
<dbReference type="AlphaFoldDB" id="A0A4S4MZR5"/>
<accession>A0A4S4MZR5</accession>
<reference evidence="2 3" key="1">
    <citation type="submission" date="2019-02" db="EMBL/GenBank/DDBJ databases">
        <title>Genome sequencing of the rare red list fungi Antrodiella citrinella (Flaviporus citrinellus).</title>
        <authorList>
            <person name="Buettner E."/>
            <person name="Kellner H."/>
        </authorList>
    </citation>
    <scope>NUCLEOTIDE SEQUENCE [LARGE SCALE GENOMIC DNA]</scope>
    <source>
        <strain evidence="2 3">DSM 108506</strain>
    </source>
</reference>
<feature type="region of interest" description="Disordered" evidence="1">
    <location>
        <begin position="348"/>
        <end position="379"/>
    </location>
</feature>
<dbReference type="Proteomes" id="UP000308730">
    <property type="component" value="Unassembled WGS sequence"/>
</dbReference>
<feature type="compositionally biased region" description="Polar residues" evidence="1">
    <location>
        <begin position="302"/>
        <end position="312"/>
    </location>
</feature>
<name>A0A4S4MZR5_9APHY</name>
<evidence type="ECO:0000256" key="1">
    <source>
        <dbReference type="SAM" id="MobiDB-lite"/>
    </source>
</evidence>
<dbReference type="EMBL" id="SGPM01000045">
    <property type="protein sequence ID" value="THH31505.1"/>
    <property type="molecule type" value="Genomic_DNA"/>
</dbReference>
<feature type="region of interest" description="Disordered" evidence="1">
    <location>
        <begin position="580"/>
        <end position="668"/>
    </location>
</feature>
<feature type="compositionally biased region" description="Basic and acidic residues" evidence="1">
    <location>
        <begin position="649"/>
        <end position="661"/>
    </location>
</feature>
<gene>
    <name evidence="2" type="ORF">EUX98_g2682</name>
</gene>
<feature type="region of interest" description="Disordered" evidence="1">
    <location>
        <begin position="227"/>
        <end position="312"/>
    </location>
</feature>
<feature type="compositionally biased region" description="Acidic residues" evidence="1">
    <location>
        <begin position="22"/>
        <end position="34"/>
    </location>
</feature>
<feature type="compositionally biased region" description="Low complexity" evidence="1">
    <location>
        <begin position="598"/>
        <end position="619"/>
    </location>
</feature>
<feature type="region of interest" description="Disordered" evidence="1">
    <location>
        <begin position="440"/>
        <end position="468"/>
    </location>
</feature>